<evidence type="ECO:0000259" key="2">
    <source>
        <dbReference type="SMART" id="SM00233"/>
    </source>
</evidence>
<dbReference type="SUPFAM" id="SSF50729">
    <property type="entry name" value="PH domain-like"/>
    <property type="match status" value="1"/>
</dbReference>
<feature type="coiled-coil region" evidence="1">
    <location>
        <begin position="360"/>
        <end position="394"/>
    </location>
</feature>
<feature type="coiled-coil region" evidence="1">
    <location>
        <begin position="205"/>
        <end position="288"/>
    </location>
</feature>
<evidence type="ECO:0000256" key="1">
    <source>
        <dbReference type="SAM" id="Coils"/>
    </source>
</evidence>
<accession>B6A9X2</accession>
<dbReference type="SMART" id="SM00233">
    <property type="entry name" value="PH"/>
    <property type="match status" value="1"/>
</dbReference>
<protein>
    <recommendedName>
        <fullName evidence="2">PH domain-containing protein</fullName>
    </recommendedName>
</protein>
<feature type="domain" description="PH" evidence="2">
    <location>
        <begin position="413"/>
        <end position="542"/>
    </location>
</feature>
<proteinExistence type="predicted"/>
<name>B6A9X2_CRYMR</name>
<dbReference type="GeneID" id="6994660"/>
<dbReference type="RefSeq" id="XP_002139362.1">
    <property type="nucleotide sequence ID" value="XM_002139326.1"/>
</dbReference>
<gene>
    <name evidence="3" type="ORF">CMU_040830</name>
</gene>
<keyword evidence="1" id="KW-0175">Coiled coil</keyword>
<reference evidence="3" key="1">
    <citation type="submission" date="2008-06" db="EMBL/GenBank/DDBJ databases">
        <authorList>
            <person name="Lorenzi H."/>
            <person name="Inman J."/>
            <person name="Miller J."/>
            <person name="Schobel S."/>
            <person name="Amedeo P."/>
            <person name="Caler E.V."/>
            <person name="da Silva J."/>
        </authorList>
    </citation>
    <scope>NUCLEOTIDE SEQUENCE [LARGE SCALE GENOMIC DNA]</scope>
    <source>
        <strain evidence="3">RN66</strain>
    </source>
</reference>
<dbReference type="Gene3D" id="2.30.29.30">
    <property type="entry name" value="Pleckstrin-homology domain (PH domain)/Phosphotyrosine-binding domain (PTB)"/>
    <property type="match status" value="1"/>
</dbReference>
<evidence type="ECO:0000313" key="3">
    <source>
        <dbReference type="EMBL" id="EEA05013.1"/>
    </source>
</evidence>
<organism evidence="3 4">
    <name type="scientific">Cryptosporidium muris (strain RN66)</name>
    <dbReference type="NCBI Taxonomy" id="441375"/>
    <lineage>
        <taxon>Eukaryota</taxon>
        <taxon>Sar</taxon>
        <taxon>Alveolata</taxon>
        <taxon>Apicomplexa</taxon>
        <taxon>Conoidasida</taxon>
        <taxon>Coccidia</taxon>
        <taxon>Eucoccidiorida</taxon>
        <taxon>Eimeriorina</taxon>
        <taxon>Cryptosporidiidae</taxon>
        <taxon>Cryptosporidium</taxon>
    </lineage>
</organism>
<dbReference type="InterPro" id="IPR001849">
    <property type="entry name" value="PH_domain"/>
</dbReference>
<keyword evidence="4" id="KW-1185">Reference proteome</keyword>
<dbReference type="EMBL" id="DS989726">
    <property type="protein sequence ID" value="EEA05013.1"/>
    <property type="molecule type" value="Genomic_DNA"/>
</dbReference>
<sequence length="622" mass="72420">MQASEKSLPDEYKTSDDVTAQAYKKLEKLRNDKERIKTWSENIKNLANNLGAAPKQLSKDSSSNKYIGKLSNNSIHAGTNQSTSPKIENINIQTSSLDKRKTEDLAKGVLCEFQKKSEQQIEVLLQEKSKIESICEELQNRYNHLILRYEEVAEQKESFKEAFKAKVAEYKKLQEEHDGVQSLLVVGNRAQEELYQTQKEYQLILGRQNIEYARVKKQLDQAESEMKSMQEKLSSLESEVTGKSKKNEEIMRSNEELQSKFEALSKSHQELENEARKMQQQLDIYISLSQSKSMVEKIAKYLENLIIKRNETIREILGDMTSCTEALTMEVAHTRTDLDEVENSIQKFSNTLMYFRKDVIIDEHKRIDESKNLISKLEKNIIDDKKKILKQRKELFHCIGRPGSPIEPSSVFQIRNGSILHKYSGRYGKLSKCYCRMISSSFEYTTSNRSFKSIKLEDIVGLDYGYTSNSYIRQFYKGGFSFFLKKSQVEVNEDSEPKYQPWLCFTLRVLENGNNKFIDFVAPSSQSIASWVVVIGQYVSYIHRSHKLFSYNFIRSRTEFIIVTVRMKLMYICFSRNLSLEQLFMITIYTCCIRNPQLIRNNSAWKKLKIRQKYIAIKKGLT</sequence>
<dbReference type="VEuPathDB" id="CryptoDB:CMU_040830"/>
<dbReference type="InterPro" id="IPR011993">
    <property type="entry name" value="PH-like_dom_sf"/>
</dbReference>
<dbReference type="SUPFAM" id="SSF144292">
    <property type="entry name" value="occludin/ELL-like"/>
    <property type="match status" value="1"/>
</dbReference>
<dbReference type="AlphaFoldDB" id="B6A9X2"/>
<evidence type="ECO:0000313" key="4">
    <source>
        <dbReference type="Proteomes" id="UP000001460"/>
    </source>
</evidence>
<feature type="coiled-coil region" evidence="1">
    <location>
        <begin position="121"/>
        <end position="176"/>
    </location>
</feature>
<dbReference type="Proteomes" id="UP000001460">
    <property type="component" value="Unassembled WGS sequence"/>
</dbReference>
<dbReference type="OrthoDB" id="341338at2759"/>
<dbReference type="OMA" id="EVINSPW"/>